<feature type="signal peptide" evidence="5">
    <location>
        <begin position="1"/>
        <end position="19"/>
    </location>
</feature>
<evidence type="ECO:0000256" key="4">
    <source>
        <dbReference type="ARBA" id="ARBA00022729"/>
    </source>
</evidence>
<accession>A0ABQ4KHC5</accession>
<keyword evidence="8" id="KW-1185">Reference proteome</keyword>
<evidence type="ECO:0000256" key="3">
    <source>
        <dbReference type="ARBA" id="ARBA00022597"/>
    </source>
</evidence>
<name>A0ABQ4KHC5_9BACI</name>
<keyword evidence="5" id="KW-0472">Membrane</keyword>
<keyword evidence="2 5" id="KW-0813">Transport</keyword>
<feature type="chain" id="PRO_5045003312" description="Maltodextrin-binding protein" evidence="5">
    <location>
        <begin position="20"/>
        <end position="432"/>
    </location>
</feature>
<evidence type="ECO:0000256" key="6">
    <source>
        <dbReference type="SAM" id="MobiDB-lite"/>
    </source>
</evidence>
<dbReference type="Gene3D" id="3.40.190.10">
    <property type="entry name" value="Periplasmic binding protein-like II"/>
    <property type="match status" value="2"/>
</dbReference>
<dbReference type="Proteomes" id="UP000679950">
    <property type="component" value="Unassembled WGS sequence"/>
</dbReference>
<keyword evidence="4 5" id="KW-0732">Signal</keyword>
<keyword evidence="3 5" id="KW-0762">Sugar transport</keyword>
<evidence type="ECO:0000256" key="2">
    <source>
        <dbReference type="ARBA" id="ARBA00022448"/>
    </source>
</evidence>
<dbReference type="PROSITE" id="PS51257">
    <property type="entry name" value="PROKAR_LIPOPROTEIN"/>
    <property type="match status" value="1"/>
</dbReference>
<dbReference type="PANTHER" id="PTHR30061">
    <property type="entry name" value="MALTOSE-BINDING PERIPLASMIC PROTEIN"/>
    <property type="match status" value="1"/>
</dbReference>
<comment type="caution">
    <text evidence="7">The sequence shown here is derived from an EMBL/GenBank/DDBJ whole genome shotgun (WGS) entry which is preliminary data.</text>
</comment>
<sequence length="432" mass="47362">MKRSISFLLAMMLIIGMLAACGPSRSETGGTNKPEGNSENNSEENKGEETDKPEKLTVWVNDEESQKVVLREIFDKYEEETGITIETVEMNMLDQIEALALDGPAGKGPDLFFQPHDRIGNVVLQGLAEPVDLGEVQGDYVDTAIEAVTYDGEIWGAPLVVETYGTFYNKDLVEKAPETMDELMEIAESQTDESKDEYGFLMEAANFYFSYPFFAATGAYVFNKDDGAYNVDDIGLNNDGAIQGGELISSWYKEGYIPVEVNPDIMNGLFTEGKTAVVITGPWNIPTYKEALGDSLGTAILPKIDGTVPQSFVGVKSWMLSSYSENKEWATDLMKFATNKENSLIYFEKAGEMPANLAALEDEKVTSDELISAFAEQVEYGEPMPSAPEMQQVWDPINNALSFIAKGDPVKEVLDEAVEAIKDSIVASGSGQ</sequence>
<dbReference type="PANTHER" id="PTHR30061:SF50">
    <property type="entry name" value="MALTOSE_MALTODEXTRIN-BINDING PERIPLASMIC PROTEIN"/>
    <property type="match status" value="1"/>
</dbReference>
<evidence type="ECO:0000256" key="5">
    <source>
        <dbReference type="RuleBase" id="RU365005"/>
    </source>
</evidence>
<keyword evidence="5" id="KW-0449">Lipoprotein</keyword>
<feature type="region of interest" description="Disordered" evidence="6">
    <location>
        <begin position="24"/>
        <end position="55"/>
    </location>
</feature>
<feature type="compositionally biased region" description="Basic and acidic residues" evidence="6">
    <location>
        <begin position="43"/>
        <end position="55"/>
    </location>
</feature>
<dbReference type="InterPro" id="IPR006060">
    <property type="entry name" value="Maltose/Cyclodextrin-bd"/>
</dbReference>
<dbReference type="SUPFAM" id="SSF53850">
    <property type="entry name" value="Periplasmic binding protein-like II"/>
    <property type="match status" value="1"/>
</dbReference>
<proteinExistence type="inferred from homology"/>
<gene>
    <name evidence="7" type="ORF">J8TS2_10360</name>
</gene>
<dbReference type="PRINTS" id="PR00181">
    <property type="entry name" value="MALTOSEBP"/>
</dbReference>
<dbReference type="InterPro" id="IPR006059">
    <property type="entry name" value="SBP"/>
</dbReference>
<dbReference type="EMBL" id="BORB01000006">
    <property type="protein sequence ID" value="GIN56717.1"/>
    <property type="molecule type" value="Genomic_DNA"/>
</dbReference>
<organism evidence="7 8">
    <name type="scientific">Lederbergia ruris</name>
    <dbReference type="NCBI Taxonomy" id="217495"/>
    <lineage>
        <taxon>Bacteria</taxon>
        <taxon>Bacillati</taxon>
        <taxon>Bacillota</taxon>
        <taxon>Bacilli</taxon>
        <taxon>Bacillales</taxon>
        <taxon>Bacillaceae</taxon>
        <taxon>Lederbergia</taxon>
    </lineage>
</organism>
<dbReference type="Pfam" id="PF13416">
    <property type="entry name" value="SBP_bac_8"/>
    <property type="match status" value="1"/>
</dbReference>
<comment type="subcellular location">
    <subcellularLocation>
        <location evidence="5">Cell membrane</location>
        <topology evidence="5">Lipid-anchor</topology>
    </subcellularLocation>
</comment>
<comment type="similarity">
    <text evidence="1 5">Belongs to the bacterial solute-binding protein 1 family.</text>
</comment>
<reference evidence="7 8" key="1">
    <citation type="submission" date="2021-03" db="EMBL/GenBank/DDBJ databases">
        <title>Antimicrobial resistance genes in bacteria isolated from Japanese honey, and their potential for conferring macrolide and lincosamide resistance in the American foulbrood pathogen Paenibacillus larvae.</title>
        <authorList>
            <person name="Okamoto M."/>
            <person name="Kumagai M."/>
            <person name="Kanamori H."/>
            <person name="Takamatsu D."/>
        </authorList>
    </citation>
    <scope>NUCLEOTIDE SEQUENCE [LARGE SCALE GENOMIC DNA]</scope>
    <source>
        <strain evidence="7 8">J8TS2</strain>
    </source>
</reference>
<dbReference type="RefSeq" id="WP_158324033.1">
    <property type="nucleotide sequence ID" value="NZ_BORB01000006.1"/>
</dbReference>
<evidence type="ECO:0000256" key="1">
    <source>
        <dbReference type="ARBA" id="ARBA00008520"/>
    </source>
</evidence>
<evidence type="ECO:0000313" key="7">
    <source>
        <dbReference type="EMBL" id="GIN56717.1"/>
    </source>
</evidence>
<evidence type="ECO:0000313" key="8">
    <source>
        <dbReference type="Proteomes" id="UP000679950"/>
    </source>
</evidence>
<keyword evidence="5" id="KW-1003">Cell membrane</keyword>
<protein>
    <recommendedName>
        <fullName evidence="5">Maltodextrin-binding protein</fullName>
    </recommendedName>
</protein>